<evidence type="ECO:0000256" key="4">
    <source>
        <dbReference type="ARBA" id="ARBA00070796"/>
    </source>
</evidence>
<name>A0A9P0EJD0_9HYPO</name>
<dbReference type="InterPro" id="IPR011032">
    <property type="entry name" value="GroES-like_sf"/>
</dbReference>
<dbReference type="SMART" id="SM00829">
    <property type="entry name" value="PKS_ER"/>
    <property type="match status" value="1"/>
</dbReference>
<evidence type="ECO:0000256" key="2">
    <source>
        <dbReference type="ARBA" id="ARBA00023002"/>
    </source>
</evidence>
<dbReference type="GO" id="GO:0035925">
    <property type="term" value="F:mRNA 3'-UTR AU-rich region binding"/>
    <property type="evidence" value="ECO:0007669"/>
    <property type="project" value="TreeGrafter"/>
</dbReference>
<keyword evidence="2" id="KW-0560">Oxidoreductase</keyword>
<comment type="caution">
    <text evidence="6">The sequence shown here is derived from an EMBL/GenBank/DDBJ whole genome shotgun (WGS) entry which is preliminary data.</text>
</comment>
<dbReference type="AlphaFoldDB" id="A0A9P0EJD0"/>
<dbReference type="Gene3D" id="3.90.180.10">
    <property type="entry name" value="Medium-chain alcohol dehydrogenases, catalytic domain"/>
    <property type="match status" value="1"/>
</dbReference>
<dbReference type="Gene3D" id="3.40.50.720">
    <property type="entry name" value="NAD(P)-binding Rossmann-like Domain"/>
    <property type="match status" value="1"/>
</dbReference>
<dbReference type="Pfam" id="PF08240">
    <property type="entry name" value="ADH_N"/>
    <property type="match status" value="1"/>
</dbReference>
<dbReference type="OrthoDB" id="48317at2759"/>
<feature type="domain" description="Enoyl reductase (ER)" evidence="5">
    <location>
        <begin position="15"/>
        <end position="329"/>
    </location>
</feature>
<sequence>MSIPTQRAVIATTVGGPEVLQYRTEHPVPEPQEGQVLVKNAFSGINFIDTYFRTGLYPSPKPEILGREASGVIVGLGPGTGESGLNVGDRVVWLGTSGYAEYTAVPAARTIRIPSGVTDEVAVASFMSGLTALTLTQEAYDVKPGDCILLHAAAGSVGYLMTQILKSKGATVIGTVGGPEKVTLVKNLGADHVIDYRSEEGKDWPGIVDEITGGRGVDAVFDSVGKSTWEGSIASVKRKGVIVWFGNASGPIPPLLLSRLSPKCIKIARPTLFGYIATRDEFQHYSSELFQLLSSGELKVSIQKVYPLDKASQAHQDLESRKTVGKLLLKGDIL</sequence>
<dbReference type="GO" id="GO:0005829">
    <property type="term" value="C:cytosol"/>
    <property type="evidence" value="ECO:0007669"/>
    <property type="project" value="TreeGrafter"/>
</dbReference>
<evidence type="ECO:0000313" key="6">
    <source>
        <dbReference type="EMBL" id="CAH0051367.1"/>
    </source>
</evidence>
<evidence type="ECO:0000256" key="3">
    <source>
        <dbReference type="ARBA" id="ARBA00043088"/>
    </source>
</evidence>
<dbReference type="Proteomes" id="UP000775872">
    <property type="component" value="Unassembled WGS sequence"/>
</dbReference>
<dbReference type="EMBL" id="CABFOC020000040">
    <property type="protein sequence ID" value="CAH0051367.1"/>
    <property type="molecule type" value="Genomic_DNA"/>
</dbReference>
<dbReference type="PANTHER" id="PTHR48106:SF13">
    <property type="entry name" value="QUINONE OXIDOREDUCTASE-RELATED"/>
    <property type="match status" value="1"/>
</dbReference>
<gene>
    <name evidence="6" type="ORF">CSOL1703_00014689</name>
</gene>
<reference evidence="6 7" key="2">
    <citation type="submission" date="2021-10" db="EMBL/GenBank/DDBJ databases">
        <authorList>
            <person name="Piombo E."/>
        </authorList>
    </citation>
    <scope>NUCLEOTIDE SEQUENCE [LARGE SCALE GENOMIC DNA]</scope>
</reference>
<organism evidence="6 7">
    <name type="scientific">Clonostachys solani</name>
    <dbReference type="NCBI Taxonomy" id="160281"/>
    <lineage>
        <taxon>Eukaryota</taxon>
        <taxon>Fungi</taxon>
        <taxon>Dikarya</taxon>
        <taxon>Ascomycota</taxon>
        <taxon>Pezizomycotina</taxon>
        <taxon>Sordariomycetes</taxon>
        <taxon>Hypocreomycetidae</taxon>
        <taxon>Hypocreales</taxon>
        <taxon>Bionectriaceae</taxon>
        <taxon>Clonostachys</taxon>
    </lineage>
</organism>
<dbReference type="InterPro" id="IPR036291">
    <property type="entry name" value="NAD(P)-bd_dom_sf"/>
</dbReference>
<accession>A0A9P0EJD0</accession>
<dbReference type="InterPro" id="IPR047618">
    <property type="entry name" value="QOR-like"/>
</dbReference>
<dbReference type="GO" id="GO:0070402">
    <property type="term" value="F:NADPH binding"/>
    <property type="evidence" value="ECO:0007669"/>
    <property type="project" value="TreeGrafter"/>
</dbReference>
<evidence type="ECO:0000256" key="1">
    <source>
        <dbReference type="ARBA" id="ARBA00022857"/>
    </source>
</evidence>
<protein>
    <recommendedName>
        <fullName evidence="4">Probable quinone oxidoreductase</fullName>
    </recommendedName>
    <alternativeName>
        <fullName evidence="3">NADPH:quinone reductase</fullName>
    </alternativeName>
</protein>
<dbReference type="SUPFAM" id="SSF51735">
    <property type="entry name" value="NAD(P)-binding Rossmann-fold domains"/>
    <property type="match status" value="1"/>
</dbReference>
<keyword evidence="1" id="KW-0521">NADP</keyword>
<dbReference type="SUPFAM" id="SSF50129">
    <property type="entry name" value="GroES-like"/>
    <property type="match status" value="1"/>
</dbReference>
<dbReference type="CDD" id="cd05286">
    <property type="entry name" value="QOR2"/>
    <property type="match status" value="1"/>
</dbReference>
<dbReference type="FunFam" id="3.40.50.720:FF:000053">
    <property type="entry name" value="Quinone oxidoreductase 1"/>
    <property type="match status" value="1"/>
</dbReference>
<evidence type="ECO:0000313" key="7">
    <source>
        <dbReference type="Proteomes" id="UP000775872"/>
    </source>
</evidence>
<dbReference type="InterPro" id="IPR013149">
    <property type="entry name" value="ADH-like_C"/>
</dbReference>
<dbReference type="GO" id="GO:0003960">
    <property type="term" value="F:quinone reductase (NADPH) activity"/>
    <property type="evidence" value="ECO:0007669"/>
    <property type="project" value="InterPro"/>
</dbReference>
<keyword evidence="7" id="KW-1185">Reference proteome</keyword>
<reference evidence="7" key="1">
    <citation type="submission" date="2019-06" db="EMBL/GenBank/DDBJ databases">
        <authorList>
            <person name="Broberg M."/>
        </authorList>
    </citation>
    <scope>NUCLEOTIDE SEQUENCE [LARGE SCALE GENOMIC DNA]</scope>
</reference>
<dbReference type="InterPro" id="IPR020843">
    <property type="entry name" value="ER"/>
</dbReference>
<dbReference type="Pfam" id="PF00107">
    <property type="entry name" value="ADH_zinc_N"/>
    <property type="match status" value="1"/>
</dbReference>
<dbReference type="InterPro" id="IPR013154">
    <property type="entry name" value="ADH-like_N"/>
</dbReference>
<evidence type="ECO:0000259" key="5">
    <source>
        <dbReference type="SMART" id="SM00829"/>
    </source>
</evidence>
<proteinExistence type="predicted"/>
<dbReference type="PANTHER" id="PTHR48106">
    <property type="entry name" value="QUINONE OXIDOREDUCTASE PIG3-RELATED"/>
    <property type="match status" value="1"/>
</dbReference>